<dbReference type="Proteomes" id="UP000654471">
    <property type="component" value="Unassembled WGS sequence"/>
</dbReference>
<dbReference type="Pfam" id="PF03161">
    <property type="entry name" value="LAGLIDADG_2"/>
    <property type="match status" value="1"/>
</dbReference>
<evidence type="ECO:0000313" key="3">
    <source>
        <dbReference type="Proteomes" id="UP000654471"/>
    </source>
</evidence>
<feature type="domain" description="Homing endonuclease LAGLIDADG" evidence="1">
    <location>
        <begin position="1"/>
        <end position="64"/>
    </location>
</feature>
<organism evidence="2 3">
    <name type="scientific">Streptomyces albospinus</name>
    <dbReference type="NCBI Taxonomy" id="285515"/>
    <lineage>
        <taxon>Bacteria</taxon>
        <taxon>Bacillati</taxon>
        <taxon>Actinomycetota</taxon>
        <taxon>Actinomycetes</taxon>
        <taxon>Kitasatosporales</taxon>
        <taxon>Streptomycetaceae</taxon>
        <taxon>Streptomyces</taxon>
    </lineage>
</organism>
<evidence type="ECO:0000313" key="2">
    <source>
        <dbReference type="EMBL" id="GGU89398.1"/>
    </source>
</evidence>
<dbReference type="InterPro" id="IPR004860">
    <property type="entry name" value="LAGLIDADG_dom"/>
</dbReference>
<name>A0ABQ2VJL3_9ACTN</name>
<evidence type="ECO:0000259" key="1">
    <source>
        <dbReference type="Pfam" id="PF03161"/>
    </source>
</evidence>
<keyword evidence="3" id="KW-1185">Reference proteome</keyword>
<proteinExistence type="predicted"/>
<dbReference type="EMBL" id="BMRP01000034">
    <property type="protein sequence ID" value="GGU89398.1"/>
    <property type="molecule type" value="Genomic_DNA"/>
</dbReference>
<accession>A0ABQ2VJL3</accession>
<gene>
    <name evidence="2" type="ORF">GCM10010211_64910</name>
</gene>
<dbReference type="InterPro" id="IPR027434">
    <property type="entry name" value="Homing_endonucl"/>
</dbReference>
<dbReference type="SUPFAM" id="SSF55608">
    <property type="entry name" value="Homing endonucleases"/>
    <property type="match status" value="1"/>
</dbReference>
<sequence>MADGYFSEGTVYLSTDNFTKEEVEKLIQVLKNKFNLFARIRIRRNKQGQSYYRIGFSSKSLNRLIELVVPYFIPEMLYKLNLSEEKV</sequence>
<comment type="caution">
    <text evidence="2">The sequence shown here is derived from an EMBL/GenBank/DDBJ whole genome shotgun (WGS) entry which is preliminary data.</text>
</comment>
<dbReference type="Gene3D" id="3.10.28.10">
    <property type="entry name" value="Homing endonucleases"/>
    <property type="match status" value="1"/>
</dbReference>
<protein>
    <recommendedName>
        <fullName evidence="1">Homing endonuclease LAGLIDADG domain-containing protein</fullName>
    </recommendedName>
</protein>
<reference evidence="3" key="1">
    <citation type="journal article" date="2019" name="Int. J. Syst. Evol. Microbiol.">
        <title>The Global Catalogue of Microorganisms (GCM) 10K type strain sequencing project: providing services to taxonomists for standard genome sequencing and annotation.</title>
        <authorList>
            <consortium name="The Broad Institute Genomics Platform"/>
            <consortium name="The Broad Institute Genome Sequencing Center for Infectious Disease"/>
            <person name="Wu L."/>
            <person name="Ma J."/>
        </authorList>
    </citation>
    <scope>NUCLEOTIDE SEQUENCE [LARGE SCALE GENOMIC DNA]</scope>
    <source>
        <strain evidence="3">JCM 3399</strain>
    </source>
</reference>